<name>A0AC59Z6A4_RANTA</name>
<organism evidence="1 2">
    <name type="scientific">Rangifer tarandus platyrhynchus</name>
    <name type="common">Svalbard reindeer</name>
    <dbReference type="NCBI Taxonomy" id="3082113"/>
    <lineage>
        <taxon>Eukaryota</taxon>
        <taxon>Metazoa</taxon>
        <taxon>Chordata</taxon>
        <taxon>Craniata</taxon>
        <taxon>Vertebrata</taxon>
        <taxon>Euteleostomi</taxon>
        <taxon>Mammalia</taxon>
        <taxon>Eutheria</taxon>
        <taxon>Laurasiatheria</taxon>
        <taxon>Artiodactyla</taxon>
        <taxon>Ruminantia</taxon>
        <taxon>Pecora</taxon>
        <taxon>Cervidae</taxon>
        <taxon>Odocoileinae</taxon>
        <taxon>Rangifer</taxon>
    </lineage>
</organism>
<reference evidence="1" key="1">
    <citation type="submission" date="2023-05" db="EMBL/GenBank/DDBJ databases">
        <authorList>
            <consortium name="ELIXIR-Norway"/>
        </authorList>
    </citation>
    <scope>NUCLEOTIDE SEQUENCE</scope>
</reference>
<protein>
    <submittedName>
        <fullName evidence="1">Uncharacterized protein</fullName>
    </submittedName>
</protein>
<proteinExistence type="predicted"/>
<dbReference type="EMBL" id="OX596109">
    <property type="protein sequence ID" value="CAN0265551.1"/>
    <property type="molecule type" value="Genomic_DNA"/>
</dbReference>
<dbReference type="Proteomes" id="UP001162501">
    <property type="component" value="Chromosome 25"/>
</dbReference>
<feature type="non-terminal residue" evidence="1">
    <location>
        <position position="1"/>
    </location>
</feature>
<feature type="non-terminal residue" evidence="1">
    <location>
        <position position="105"/>
    </location>
</feature>
<evidence type="ECO:0000313" key="1">
    <source>
        <dbReference type="EMBL" id="CAN0265551.1"/>
    </source>
</evidence>
<sequence length="105" mass="10390">SGCGPSSLSEPLGPPRPPPATPVTAERVRPRAGRGGPHALPISGGRMEPPRGGTGHPPPSPHPRGAGAAPGAFRLPAAPDPSMHARPPCPSPTPGACSNSRPSSQ</sequence>
<reference evidence="1" key="2">
    <citation type="submission" date="2025-03" db="EMBL/GenBank/DDBJ databases">
        <authorList>
            <consortium name="ELIXIR-Norway"/>
            <consortium name="Elixir Norway"/>
        </authorList>
    </citation>
    <scope>NUCLEOTIDE SEQUENCE</scope>
</reference>
<accession>A0AC59Z6A4</accession>
<gene>
    <name evidence="1" type="ORF">MRATA1EN22A_LOCUS14578</name>
</gene>
<evidence type="ECO:0000313" key="2">
    <source>
        <dbReference type="Proteomes" id="UP001162501"/>
    </source>
</evidence>